<name>A0A662DAG3_UNCAE</name>
<sequence length="277" mass="31924">MTLTIFSFISFTGQKSKFSDIIKSKMYFKTKLKKIPLSLVKQENTFFYFTDENPYYFNLLKSSIAKLGILNPIMVQPFEKKYYRVISGFRRLQIAKELGFTFIPARILRENLSPSEILTAVLLSHPHPLSLTEKVRIVRIMKDLGISTSQICTRFGSFLEIQSPHLLEKYIRLSNYTPSVLSYISTHGLSLNQALAFENLSSEEQNLLISLGTCLSLKGYDFCNILKVLKEIETKEEKNVAAILKETEILNVSKDVKLTRSQKIDKIKKILKMKRYP</sequence>
<dbReference type="PANTHER" id="PTHR33375:SF1">
    <property type="entry name" value="CHROMOSOME-PARTITIONING PROTEIN PARB-RELATED"/>
    <property type="match status" value="1"/>
</dbReference>
<dbReference type="SUPFAM" id="SSF109709">
    <property type="entry name" value="KorB DNA-binding domain-like"/>
    <property type="match status" value="1"/>
</dbReference>
<dbReference type="InterPro" id="IPR050336">
    <property type="entry name" value="Chromosome_partition/occlusion"/>
</dbReference>
<dbReference type="InterPro" id="IPR036086">
    <property type="entry name" value="ParB/Sulfiredoxin_sf"/>
</dbReference>
<dbReference type="Gene3D" id="3.90.1530.30">
    <property type="match status" value="1"/>
</dbReference>
<organism evidence="2 3">
    <name type="scientific">Aerophobetes bacterium</name>
    <dbReference type="NCBI Taxonomy" id="2030807"/>
    <lineage>
        <taxon>Bacteria</taxon>
        <taxon>Candidatus Aerophobota</taxon>
    </lineage>
</organism>
<evidence type="ECO:0000313" key="3">
    <source>
        <dbReference type="Proteomes" id="UP000280417"/>
    </source>
</evidence>
<accession>A0A662DAG3</accession>
<evidence type="ECO:0000259" key="1">
    <source>
        <dbReference type="SMART" id="SM00470"/>
    </source>
</evidence>
<dbReference type="GO" id="GO:0007059">
    <property type="term" value="P:chromosome segregation"/>
    <property type="evidence" value="ECO:0007669"/>
    <property type="project" value="TreeGrafter"/>
</dbReference>
<gene>
    <name evidence="2" type="ORF">DRJ04_05575</name>
</gene>
<dbReference type="Proteomes" id="UP000280417">
    <property type="component" value="Unassembled WGS sequence"/>
</dbReference>
<dbReference type="SMART" id="SM00470">
    <property type="entry name" value="ParB"/>
    <property type="match status" value="1"/>
</dbReference>
<dbReference type="Pfam" id="PF02195">
    <property type="entry name" value="ParB_N"/>
    <property type="match status" value="1"/>
</dbReference>
<protein>
    <recommendedName>
        <fullName evidence="1">ParB-like N-terminal domain-containing protein</fullName>
    </recommendedName>
</protein>
<feature type="non-terminal residue" evidence="2">
    <location>
        <position position="277"/>
    </location>
</feature>
<dbReference type="InterPro" id="IPR003115">
    <property type="entry name" value="ParB_N"/>
</dbReference>
<dbReference type="Gene3D" id="1.10.10.2830">
    <property type="match status" value="1"/>
</dbReference>
<dbReference type="SUPFAM" id="SSF110849">
    <property type="entry name" value="ParB/Sulfiredoxin"/>
    <property type="match status" value="1"/>
</dbReference>
<dbReference type="AlphaFoldDB" id="A0A662DAG3"/>
<dbReference type="GO" id="GO:0005694">
    <property type="term" value="C:chromosome"/>
    <property type="evidence" value="ECO:0007669"/>
    <property type="project" value="TreeGrafter"/>
</dbReference>
<comment type="caution">
    <text evidence="2">The sequence shown here is derived from an EMBL/GenBank/DDBJ whole genome shotgun (WGS) entry which is preliminary data.</text>
</comment>
<dbReference type="CDD" id="cd16387">
    <property type="entry name" value="ParB_N_Srx"/>
    <property type="match status" value="1"/>
</dbReference>
<reference evidence="2 3" key="1">
    <citation type="submission" date="2018-06" db="EMBL/GenBank/DDBJ databases">
        <title>Extensive metabolic versatility and redundancy in microbially diverse, dynamic hydrothermal sediments.</title>
        <authorList>
            <person name="Dombrowski N."/>
            <person name="Teske A."/>
            <person name="Baker B.J."/>
        </authorList>
    </citation>
    <scope>NUCLEOTIDE SEQUENCE [LARGE SCALE GENOMIC DNA]</scope>
    <source>
        <strain evidence="2">B3_G15</strain>
    </source>
</reference>
<dbReference type="PANTHER" id="PTHR33375">
    <property type="entry name" value="CHROMOSOME-PARTITIONING PROTEIN PARB-RELATED"/>
    <property type="match status" value="1"/>
</dbReference>
<proteinExistence type="predicted"/>
<evidence type="ECO:0000313" key="2">
    <source>
        <dbReference type="EMBL" id="RLE12774.1"/>
    </source>
</evidence>
<feature type="domain" description="ParB-like N-terminal" evidence="1">
    <location>
        <begin position="33"/>
        <end position="126"/>
    </location>
</feature>
<dbReference type="EMBL" id="QMQA01000140">
    <property type="protein sequence ID" value="RLE12774.1"/>
    <property type="molecule type" value="Genomic_DNA"/>
</dbReference>